<dbReference type="AlphaFoldDB" id="A0A316X7K6"/>
<dbReference type="RefSeq" id="WP_109713696.1">
    <property type="nucleotide sequence ID" value="NZ_PPED02000004.1"/>
</dbReference>
<feature type="chain" id="PRO_5016428954" evidence="1">
    <location>
        <begin position="24"/>
        <end position="406"/>
    </location>
</feature>
<protein>
    <submittedName>
        <fullName evidence="2">Cell surface protein</fullName>
    </submittedName>
</protein>
<dbReference type="OrthoDB" id="975810at2"/>
<organism evidence="2 3">
    <name type="scientific">Chryseobacterium phosphatilyticum</name>
    <dbReference type="NCBI Taxonomy" id="475075"/>
    <lineage>
        <taxon>Bacteria</taxon>
        <taxon>Pseudomonadati</taxon>
        <taxon>Bacteroidota</taxon>
        <taxon>Flavobacteriia</taxon>
        <taxon>Flavobacteriales</taxon>
        <taxon>Weeksellaceae</taxon>
        <taxon>Chryseobacterium group</taxon>
        <taxon>Chryseobacterium</taxon>
    </lineage>
</organism>
<reference evidence="2 3" key="1">
    <citation type="submission" date="2018-04" db="EMBL/GenBank/DDBJ databases">
        <title>Draft Genome Sequence of Phosphate-Solubilizing Chryseobacterium sp. ISE14 that is a Biocontrol and Plant Growth-Promoting Rhizobacterium Isolated from Cucumber.</title>
        <authorList>
            <person name="Jeong J.-J."/>
            <person name="Sang M.K."/>
            <person name="Choi I.-G."/>
            <person name="Kim K.D."/>
        </authorList>
    </citation>
    <scope>NUCLEOTIDE SEQUENCE [LARGE SCALE GENOMIC DNA]</scope>
    <source>
        <strain evidence="2 3">ISE14</strain>
    </source>
</reference>
<name>A0A316X7K6_9FLAO</name>
<feature type="signal peptide" evidence="1">
    <location>
        <begin position="1"/>
        <end position="23"/>
    </location>
</feature>
<evidence type="ECO:0000313" key="3">
    <source>
        <dbReference type="Proteomes" id="UP000236594"/>
    </source>
</evidence>
<evidence type="ECO:0000313" key="2">
    <source>
        <dbReference type="EMBL" id="PWN68716.1"/>
    </source>
</evidence>
<dbReference type="EMBL" id="PPED02000004">
    <property type="protein sequence ID" value="PWN68716.1"/>
    <property type="molecule type" value="Genomic_DNA"/>
</dbReference>
<proteinExistence type="predicted"/>
<accession>A0A316X7K6</accession>
<dbReference type="Proteomes" id="UP000236594">
    <property type="component" value="Unassembled WGS sequence"/>
</dbReference>
<evidence type="ECO:0000256" key="1">
    <source>
        <dbReference type="SAM" id="SignalP"/>
    </source>
</evidence>
<dbReference type="PROSITE" id="PS51257">
    <property type="entry name" value="PROKAR_LIPOPROTEIN"/>
    <property type="match status" value="1"/>
</dbReference>
<comment type="caution">
    <text evidence="2">The sequence shown here is derived from an EMBL/GenBank/DDBJ whole genome shotgun (WGS) entry which is preliminary data.</text>
</comment>
<keyword evidence="3" id="KW-1185">Reference proteome</keyword>
<sequence>MNKKTINYLTIGLLSLFFAGMIASCKHDDDEVLTPTDPVVEPFKGLDSVYTIERFRVLSIPTQLSENLTWSINDSLISQNSELEFISPKATTYPLTLKIGNNADAKVYHSKIRVTKEAGVLSKYISKVFDFRPAVGQFMNEIPEYNQGNTAVNMLQKANASLVGSNSTMISLGGFGGYVVFGFDHTIPNLDGRDFKILGNAFFGNAANDPRSGNCEPGIIMVAYDKNKNGKPDDNEWYEIAGSEYFKNTTVKDYSITYMKPNENKTPVAGSEDWQADIEYIKWTDNLGNTGFKTRNVFHSQSYYPLWFTDASYGFTGTRLKDNFYDQSGNGSYWVGKSYEFGYADNAPNNDEASNIDISWAVDRNGKYIKLPGIDFVKVYTGINQEAGWLGEVSTEVAGAYDLRLK</sequence>
<gene>
    <name evidence="2" type="ORF">C1631_016410</name>
</gene>
<keyword evidence="1" id="KW-0732">Signal</keyword>